<name>A0A6J7QGK7_9ZZZZ</name>
<dbReference type="InterPro" id="IPR006683">
    <property type="entry name" value="Thioestr_dom"/>
</dbReference>
<evidence type="ECO:0000313" key="4">
    <source>
        <dbReference type="EMBL" id="CAB4749311.1"/>
    </source>
</evidence>
<evidence type="ECO:0000256" key="1">
    <source>
        <dbReference type="ARBA" id="ARBA00022801"/>
    </source>
</evidence>
<dbReference type="Pfam" id="PF03061">
    <property type="entry name" value="4HBT"/>
    <property type="match status" value="1"/>
</dbReference>
<organism evidence="8">
    <name type="scientific">freshwater metagenome</name>
    <dbReference type="NCBI Taxonomy" id="449393"/>
    <lineage>
        <taxon>unclassified sequences</taxon>
        <taxon>metagenomes</taxon>
        <taxon>ecological metagenomes</taxon>
    </lineage>
</organism>
<keyword evidence="1" id="KW-0378">Hydrolase</keyword>
<evidence type="ECO:0000313" key="7">
    <source>
        <dbReference type="EMBL" id="CAB4958709.1"/>
    </source>
</evidence>
<dbReference type="GO" id="GO:0016787">
    <property type="term" value="F:hydrolase activity"/>
    <property type="evidence" value="ECO:0007669"/>
    <property type="project" value="UniProtKB-KW"/>
</dbReference>
<dbReference type="NCBIfam" id="TIGR00369">
    <property type="entry name" value="unchar_dom_1"/>
    <property type="match status" value="1"/>
</dbReference>
<dbReference type="InterPro" id="IPR003736">
    <property type="entry name" value="PAAI_dom"/>
</dbReference>
<dbReference type="PANTHER" id="PTHR43240">
    <property type="entry name" value="1,4-DIHYDROXY-2-NAPHTHOYL-COA THIOESTERASE 1"/>
    <property type="match status" value="1"/>
</dbReference>
<dbReference type="Gene3D" id="3.10.129.10">
    <property type="entry name" value="Hotdog Thioesterase"/>
    <property type="match status" value="1"/>
</dbReference>
<sequence>MDQAEESRQRTLAAIAAVNDAMESGEHFVGQLQMRDVRVSADTVILDMAVTPALCNSRGALQGGLLTTLVDIAAGRLAMAGVEAGHSTATIDLNIHFLAPIVTGPARATATIVRTGKRTVVVRVDVEDVGRDRLAATATVQFVVLEPLV</sequence>
<evidence type="ECO:0000259" key="2">
    <source>
        <dbReference type="Pfam" id="PF03061"/>
    </source>
</evidence>
<feature type="domain" description="Thioesterase" evidence="2">
    <location>
        <begin position="60"/>
        <end position="131"/>
    </location>
</feature>
<accession>A0A6J7QGK7</accession>
<evidence type="ECO:0000313" key="6">
    <source>
        <dbReference type="EMBL" id="CAB4851353.1"/>
    </source>
</evidence>
<proteinExistence type="predicted"/>
<dbReference type="SUPFAM" id="SSF54637">
    <property type="entry name" value="Thioesterase/thiol ester dehydrase-isomerase"/>
    <property type="match status" value="1"/>
</dbReference>
<dbReference type="AlphaFoldDB" id="A0A6J7QGK7"/>
<dbReference type="CDD" id="cd03443">
    <property type="entry name" value="PaaI_thioesterase"/>
    <property type="match status" value="1"/>
</dbReference>
<dbReference type="InterPro" id="IPR029069">
    <property type="entry name" value="HotDog_dom_sf"/>
</dbReference>
<evidence type="ECO:0000313" key="5">
    <source>
        <dbReference type="EMBL" id="CAB4826670.1"/>
    </source>
</evidence>
<dbReference type="EMBL" id="CAESGF010000034">
    <property type="protein sequence ID" value="CAB4365516.1"/>
    <property type="molecule type" value="Genomic_DNA"/>
</dbReference>
<reference evidence="8" key="1">
    <citation type="submission" date="2020-05" db="EMBL/GenBank/DDBJ databases">
        <authorList>
            <person name="Chiriac C."/>
            <person name="Salcher M."/>
            <person name="Ghai R."/>
            <person name="Kavagutti S V."/>
        </authorList>
    </citation>
    <scope>NUCLEOTIDE SEQUENCE</scope>
</reference>
<dbReference type="EMBL" id="CAFAAV010000139">
    <property type="protein sequence ID" value="CAB4826670.1"/>
    <property type="molecule type" value="Genomic_DNA"/>
</dbReference>
<dbReference type="PANTHER" id="PTHR43240:SF20">
    <property type="entry name" value="MEDIUM_LONG-CHAIN ACYL-COA THIOESTERASE YIGI"/>
    <property type="match status" value="1"/>
</dbReference>
<dbReference type="EMBL" id="CAEZYF010000039">
    <property type="protein sequence ID" value="CAB4749311.1"/>
    <property type="molecule type" value="Genomic_DNA"/>
</dbReference>
<gene>
    <name evidence="4" type="ORF">UFOPK2656_03444</name>
    <name evidence="5" type="ORF">UFOPK3099_01737</name>
    <name evidence="6" type="ORF">UFOPK3267_01498</name>
    <name evidence="7" type="ORF">UFOPK3651_03363</name>
    <name evidence="8" type="ORF">UFOPK3931_02936</name>
    <name evidence="3" type="ORF">UFOPK4189_03259</name>
</gene>
<evidence type="ECO:0000313" key="8">
    <source>
        <dbReference type="EMBL" id="CAB5013344.1"/>
    </source>
</evidence>
<dbReference type="EMBL" id="CAFBOL010000119">
    <property type="protein sequence ID" value="CAB5013344.1"/>
    <property type="molecule type" value="Genomic_DNA"/>
</dbReference>
<dbReference type="EMBL" id="CAFBMT010000039">
    <property type="protein sequence ID" value="CAB4958709.1"/>
    <property type="molecule type" value="Genomic_DNA"/>
</dbReference>
<protein>
    <submittedName>
        <fullName evidence="8">Unannotated protein</fullName>
    </submittedName>
</protein>
<dbReference type="EMBL" id="CAFBIY010000078">
    <property type="protein sequence ID" value="CAB4851353.1"/>
    <property type="molecule type" value="Genomic_DNA"/>
</dbReference>
<evidence type="ECO:0000313" key="3">
    <source>
        <dbReference type="EMBL" id="CAB4365516.1"/>
    </source>
</evidence>